<proteinExistence type="predicted"/>
<evidence type="ECO:0000313" key="3">
    <source>
        <dbReference type="Proteomes" id="UP001347796"/>
    </source>
</evidence>
<dbReference type="AlphaFoldDB" id="A0AAN8JEK6"/>
<gene>
    <name evidence="2" type="ORF">SNE40_014391</name>
</gene>
<accession>A0AAN8JEK6</accession>
<feature type="compositionally biased region" description="Polar residues" evidence="1">
    <location>
        <begin position="40"/>
        <end position="56"/>
    </location>
</feature>
<evidence type="ECO:0000256" key="1">
    <source>
        <dbReference type="SAM" id="MobiDB-lite"/>
    </source>
</evidence>
<keyword evidence="3" id="KW-1185">Reference proteome</keyword>
<name>A0AAN8JEK6_PATCE</name>
<reference evidence="2 3" key="1">
    <citation type="submission" date="2024-01" db="EMBL/GenBank/DDBJ databases">
        <title>The genome of the rayed Mediterranean limpet Patella caerulea (Linnaeus, 1758).</title>
        <authorList>
            <person name="Anh-Thu Weber A."/>
            <person name="Halstead-Nussloch G."/>
        </authorList>
    </citation>
    <scope>NUCLEOTIDE SEQUENCE [LARGE SCALE GENOMIC DNA]</scope>
    <source>
        <strain evidence="2">AATW-2023a</strain>
        <tissue evidence="2">Whole specimen</tissue>
    </source>
</reference>
<comment type="caution">
    <text evidence="2">The sequence shown here is derived from an EMBL/GenBank/DDBJ whole genome shotgun (WGS) entry which is preliminary data.</text>
</comment>
<protein>
    <submittedName>
        <fullName evidence="2">Uncharacterized protein</fullName>
    </submittedName>
</protein>
<organism evidence="2 3">
    <name type="scientific">Patella caerulea</name>
    <name type="common">Rayed Mediterranean limpet</name>
    <dbReference type="NCBI Taxonomy" id="87958"/>
    <lineage>
        <taxon>Eukaryota</taxon>
        <taxon>Metazoa</taxon>
        <taxon>Spiralia</taxon>
        <taxon>Lophotrochozoa</taxon>
        <taxon>Mollusca</taxon>
        <taxon>Gastropoda</taxon>
        <taxon>Patellogastropoda</taxon>
        <taxon>Patelloidea</taxon>
        <taxon>Patellidae</taxon>
        <taxon>Patella</taxon>
    </lineage>
</organism>
<evidence type="ECO:0000313" key="2">
    <source>
        <dbReference type="EMBL" id="KAK6176027.1"/>
    </source>
</evidence>
<sequence>MINQYYYLNISVNDNLDIDPSNQHCNGNSTSIPYDDRNHLSNITPSPVRHTSITPSPVNRYHHTSVDPIPEVGENQSHVTTFLFTLNFF</sequence>
<dbReference type="EMBL" id="JAZGQO010000010">
    <property type="protein sequence ID" value="KAK6176027.1"/>
    <property type="molecule type" value="Genomic_DNA"/>
</dbReference>
<dbReference type="Proteomes" id="UP001347796">
    <property type="component" value="Unassembled WGS sequence"/>
</dbReference>
<feature type="region of interest" description="Disordered" evidence="1">
    <location>
        <begin position="31"/>
        <end position="56"/>
    </location>
</feature>